<accession>A0ABY5I656</accession>
<name>A0ABY5I656_9FIRM</name>
<evidence type="ECO:0000313" key="2">
    <source>
        <dbReference type="Proteomes" id="UP001060112"/>
    </source>
</evidence>
<organism evidence="1 2">
    <name type="scientific">Allocoprobacillus halotolerans</name>
    <dbReference type="NCBI Taxonomy" id="2944914"/>
    <lineage>
        <taxon>Bacteria</taxon>
        <taxon>Bacillati</taxon>
        <taxon>Bacillota</taxon>
        <taxon>Erysipelotrichia</taxon>
        <taxon>Erysipelotrichales</taxon>
        <taxon>Erysipelotrichaceae</taxon>
        <taxon>Allocoprobacillus</taxon>
    </lineage>
</organism>
<dbReference type="RefSeq" id="WP_290141031.1">
    <property type="nucleotide sequence ID" value="NZ_CP101620.1"/>
</dbReference>
<dbReference type="Proteomes" id="UP001060112">
    <property type="component" value="Chromosome"/>
</dbReference>
<proteinExistence type="predicted"/>
<dbReference type="EMBL" id="CP101620">
    <property type="protein sequence ID" value="UTY39706.1"/>
    <property type="molecule type" value="Genomic_DNA"/>
</dbReference>
<sequence>MTIQTSLSLIYHVTLDELISFDIDVEEIKTTIENISDEVNKKVDWTKLWSEKYPILARYPQEVSLAYYQEFT</sequence>
<protein>
    <submittedName>
        <fullName evidence="1">Uncharacterized protein</fullName>
    </submittedName>
</protein>
<gene>
    <name evidence="1" type="ORF">NMU03_02505</name>
</gene>
<keyword evidence="2" id="KW-1185">Reference proteome</keyword>
<evidence type="ECO:0000313" key="1">
    <source>
        <dbReference type="EMBL" id="UTY39706.1"/>
    </source>
</evidence>
<reference evidence="1" key="1">
    <citation type="submission" date="2022-07" db="EMBL/GenBank/DDBJ databases">
        <title>Faecal culturing of patients with breast cancer.</title>
        <authorList>
            <person name="Teng N.M.Y."/>
            <person name="Kiu R."/>
            <person name="Evans R."/>
            <person name="Baker D.J."/>
            <person name="Zenner C."/>
            <person name="Robinson S.D."/>
            <person name="Hall L.J."/>
        </authorList>
    </citation>
    <scope>NUCLEOTIDE SEQUENCE</scope>
    <source>
        <strain evidence="1">LH1062</strain>
    </source>
</reference>